<feature type="region of interest" description="Disordered" evidence="12">
    <location>
        <begin position="961"/>
        <end position="985"/>
    </location>
</feature>
<feature type="compositionally biased region" description="Polar residues" evidence="12">
    <location>
        <begin position="765"/>
        <end position="781"/>
    </location>
</feature>
<evidence type="ECO:0000259" key="14">
    <source>
        <dbReference type="Pfam" id="PF11597"/>
    </source>
</evidence>
<accession>A0A420IT37</accession>
<keyword evidence="8 11" id="KW-0539">Nucleus</keyword>
<dbReference type="Pfam" id="PF11597">
    <property type="entry name" value="Med13_N"/>
    <property type="match status" value="1"/>
</dbReference>
<evidence type="ECO:0000256" key="12">
    <source>
        <dbReference type="SAM" id="MobiDB-lite"/>
    </source>
</evidence>
<evidence type="ECO:0000256" key="11">
    <source>
        <dbReference type="RuleBase" id="RU364134"/>
    </source>
</evidence>
<comment type="subunit">
    <text evidence="11">Component of the SRB8-11 complex, which itself associates with the Mediator complex.</text>
</comment>
<dbReference type="EMBL" id="MCBQ01007003">
    <property type="protein sequence ID" value="RKF77690.1"/>
    <property type="molecule type" value="Genomic_DNA"/>
</dbReference>
<evidence type="ECO:0000313" key="16">
    <source>
        <dbReference type="EMBL" id="RKF77690.1"/>
    </source>
</evidence>
<feature type="region of interest" description="Disordered" evidence="12">
    <location>
        <begin position="747"/>
        <end position="793"/>
    </location>
</feature>
<keyword evidence="17" id="KW-1185">Reference proteome</keyword>
<dbReference type="InterPro" id="IPR051139">
    <property type="entry name" value="Mediator_complx_sub13"/>
</dbReference>
<comment type="similarity">
    <text evidence="2 11">Belongs to the Mediator complex subunit 13 family.</text>
</comment>
<evidence type="ECO:0000256" key="5">
    <source>
        <dbReference type="ARBA" id="ARBA00023015"/>
    </source>
</evidence>
<evidence type="ECO:0000259" key="15">
    <source>
        <dbReference type="Pfam" id="PF18296"/>
    </source>
</evidence>
<evidence type="ECO:0000259" key="13">
    <source>
        <dbReference type="Pfam" id="PF06333"/>
    </source>
</evidence>
<name>A0A420IT37_9PEZI</name>
<feature type="region of interest" description="Disordered" evidence="12">
    <location>
        <begin position="436"/>
        <end position="467"/>
    </location>
</feature>
<evidence type="ECO:0000256" key="7">
    <source>
        <dbReference type="ARBA" id="ARBA00023163"/>
    </source>
</evidence>
<evidence type="ECO:0000256" key="1">
    <source>
        <dbReference type="ARBA" id="ARBA00004123"/>
    </source>
</evidence>
<comment type="caution">
    <text evidence="16">The sequence shown here is derived from an EMBL/GenBank/DDBJ whole genome shotgun (WGS) entry which is preliminary data.</text>
</comment>
<feature type="domain" description="Mediator complex subunit Med13 N-terminal" evidence="14">
    <location>
        <begin position="33"/>
        <end position="394"/>
    </location>
</feature>
<evidence type="ECO:0000313" key="17">
    <source>
        <dbReference type="Proteomes" id="UP000283383"/>
    </source>
</evidence>
<dbReference type="InterPro" id="IPR021643">
    <property type="entry name" value="Mediator_Med13_N"/>
</dbReference>
<evidence type="ECO:0000256" key="3">
    <source>
        <dbReference type="ARBA" id="ARBA00019618"/>
    </source>
</evidence>
<evidence type="ECO:0000256" key="2">
    <source>
        <dbReference type="ARBA" id="ARBA00009354"/>
    </source>
</evidence>
<keyword evidence="6 11" id="KW-0010">Activator</keyword>
<feature type="compositionally biased region" description="Basic and acidic residues" evidence="12">
    <location>
        <begin position="436"/>
        <end position="457"/>
    </location>
</feature>
<feature type="compositionally biased region" description="Basic residues" evidence="12">
    <location>
        <begin position="747"/>
        <end position="758"/>
    </location>
</feature>
<dbReference type="Pfam" id="PF06333">
    <property type="entry name" value="Med13_C"/>
    <property type="match status" value="1"/>
</dbReference>
<dbReference type="InterPro" id="IPR041285">
    <property type="entry name" value="MID_MedPIWI"/>
</dbReference>
<reference evidence="16 17" key="1">
    <citation type="journal article" date="2018" name="BMC Genomics">
        <title>Comparative genome analyses reveal sequence features reflecting distinct modes of host-adaptation between dicot and monocot powdery mildew.</title>
        <authorList>
            <person name="Wu Y."/>
            <person name="Ma X."/>
            <person name="Pan Z."/>
            <person name="Kale S.D."/>
            <person name="Song Y."/>
            <person name="King H."/>
            <person name="Zhang Q."/>
            <person name="Presley C."/>
            <person name="Deng X."/>
            <person name="Wei C.I."/>
            <person name="Xiao S."/>
        </authorList>
    </citation>
    <scope>NUCLEOTIDE SEQUENCE [LARGE SCALE GENOMIC DNA]</scope>
    <source>
        <strain evidence="16">UMSG3</strain>
    </source>
</reference>
<evidence type="ECO:0000256" key="6">
    <source>
        <dbReference type="ARBA" id="ARBA00023159"/>
    </source>
</evidence>
<comment type="function">
    <text evidence="9 11">Component of the SRB8-11 complex. The SRB8-11 complex is a regulatory module of the Mediator complex which is itself involved in regulation of basal and activated RNA polymerase II-dependent transcription. The SRB8-11 complex may be involved in the transcriptional repression of a subset of genes regulated by Mediator. It may inhibit the association of the Mediator complex with RNA polymerase II to form the holoenzyme complex.</text>
</comment>
<dbReference type="STRING" id="62708.A0A420IT37"/>
<evidence type="ECO:0000256" key="9">
    <source>
        <dbReference type="ARBA" id="ARBA00025661"/>
    </source>
</evidence>
<keyword evidence="4 11" id="KW-0678">Repressor</keyword>
<evidence type="ECO:0000256" key="10">
    <source>
        <dbReference type="ARBA" id="ARBA00032008"/>
    </source>
</evidence>
<evidence type="ECO:0000256" key="4">
    <source>
        <dbReference type="ARBA" id="ARBA00022491"/>
    </source>
</evidence>
<keyword evidence="7 11" id="KW-0804">Transcription</keyword>
<dbReference type="Proteomes" id="UP000283383">
    <property type="component" value="Unassembled WGS sequence"/>
</dbReference>
<feature type="domain" description="MID" evidence="15">
    <location>
        <begin position="1010"/>
        <end position="1175"/>
    </location>
</feature>
<evidence type="ECO:0000256" key="8">
    <source>
        <dbReference type="ARBA" id="ARBA00023242"/>
    </source>
</evidence>
<dbReference type="Pfam" id="PF18296">
    <property type="entry name" value="MID_MedPIWI"/>
    <property type="match status" value="1"/>
</dbReference>
<protein>
    <recommendedName>
        <fullName evidence="3 11">Mediator of RNA polymerase II transcription subunit 13</fullName>
    </recommendedName>
    <alternativeName>
        <fullName evidence="10 11">Mediator complex subunit 13</fullName>
    </alternativeName>
</protein>
<dbReference type="PANTHER" id="PTHR48249:SF3">
    <property type="entry name" value="MEDIATOR OF RNA POLYMERASE II TRANSCRIPTION SUBUNIT 13"/>
    <property type="match status" value="1"/>
</dbReference>
<sequence length="1496" mass="167616">MEPGEYSTNVLSIVRSKPSKNKSAKLTRCLQNNLTVIHYDYFFFPTPLSASAKIKILEFESKWRQDGKLVFCDLIRERIWVFRDGRNLQHSEPTALPDYFDSSEIQDLGSFKRESGKFEPASLIINKNSSNFSNMVNSSSMSSTLENMAKISAAAQDKILKSRNSANQYKESKKHNIVLQNSGDKDINASLNEIHENFLSAVLGSVMYHLCRNNRYIQFNSRTLIYVKPRSLYFVSPDAVEFATLDIGLTSMGTLVVKAYFDTAYGFRNLTSQLKTSFNSENLEPGASLWLAPSGCPAKFYSTLEDLGLKILESPKNQRIKNFNESFHATIKLQKKQILDLLSFRGLDPVELDKNGWLLVQTLNDSTLKSSPEILDSPTLDESGIVPWPALLCFQNFVRYTLRSKKVRTYSKFLHDPLTFAQEWFTSQEHRAKILSKRQIEREKAEASKKERADTEARASNPHLDSPLRLHRESVFGNIYPTPPGALHHFTGAQSSLDSNVTTPIISSNCAHSENVSNKSGNNDSNKSIIEGSALSENKENPTSSHLTVSGSENDNIMSDLDEVLFNNDVTDADFNFFDEPDEVTIETEARPLIAGYNSTIQEPGHIDKVTSSENSSVRQEEENSGMMLLNRNDIDENVTQKEALFKLPNFQTQLASFSKETVFEKLHFQEPHPPNEKRARRLSRYDRIDFSQSLIIVDEKYGASGQFKFSIEKFGSKISGIPSLLQKTHIDNELILYSNKKDLKRKRSTVLPKRRRPTTTNNTIDSSVNSDISGLNSSQNSEEDETDLDNLGSCCSSRSGINGVLESDEIDELMQIHSSPIKKCETPASFLLNLNNFHLSLLNIDSADWPLEFYISPLESDIYSNILTDQEFIATTQILADQAISSTFKLPAFSGCKSQGESQHIFSTRRMMRSLGNATKHYFQDVNACNFRNFLDIQSIHISNQVLRLPPRPNANLRVPTGPNDRSSNPFNIPPPQVEVRRSDSGLSVLPTAVTYWENLGLSPSAGVKNIESVCVHPDLEGIAANTSVFLDRMRNVYESSRFGSHQRIPSEDITDGLIPFTIDDSSKNSNLATLKEVTGKLSRVFSSLSSQDKNLVVYFAYPVNNTTLVVHICSAFQHLFNVYRKLLLEKRVNPTNEIVLQLVPLDLIASPSSVAVLKPSEYFRLALELYDRCINFMSSSSTPAIILESPIPKSIDFKLNSNPSASLLYENTCLHLAYAESNDGRWITVAWTDNRGAQQMTASYCLGRKNEALTTSFARVACEVWETTLNFTSNIKIHRRIIIAKAGAMEPSEIETWTGLASKETNPHLNLILVTTKSNPSLRLLPSPVSLYVNEDTNQSPTTPLSAGAQSSQFYPLLSPDQVSQTIDIQNDVDTNARIIDSTDQTWGAILSHRLNNSNSLVEINLALISGYLIKRGGLNSDDPPAILEVNIVYGEVFGNPRTFHETLLKEILGYFRCLATLARVRGIIDPIREICPWHIAAVEKAVKALYTLM</sequence>
<feature type="region of interest" description="Disordered" evidence="12">
    <location>
        <begin position="534"/>
        <end position="554"/>
    </location>
</feature>
<dbReference type="GO" id="GO:0003713">
    <property type="term" value="F:transcription coactivator activity"/>
    <property type="evidence" value="ECO:0007669"/>
    <property type="project" value="TreeGrafter"/>
</dbReference>
<dbReference type="GO" id="GO:0016592">
    <property type="term" value="C:mediator complex"/>
    <property type="evidence" value="ECO:0007669"/>
    <property type="project" value="InterPro"/>
</dbReference>
<feature type="domain" description="Mediator complex subunit Med13 C-terminal" evidence="13">
    <location>
        <begin position="1184"/>
        <end position="1485"/>
    </location>
</feature>
<feature type="compositionally biased region" description="Polar residues" evidence="12">
    <location>
        <begin position="541"/>
        <end position="554"/>
    </location>
</feature>
<proteinExistence type="inferred from homology"/>
<comment type="subcellular location">
    <subcellularLocation>
        <location evidence="1 11">Nucleus</location>
    </subcellularLocation>
</comment>
<dbReference type="PANTHER" id="PTHR48249">
    <property type="entry name" value="MEDIATOR OF RNA POLYMERASE II TRANSCRIPTION SUBUNIT 13"/>
    <property type="match status" value="1"/>
</dbReference>
<dbReference type="InterPro" id="IPR009401">
    <property type="entry name" value="Med13_C"/>
</dbReference>
<gene>
    <name evidence="16" type="ORF">GcM3_070004</name>
</gene>
<dbReference type="GO" id="GO:0045944">
    <property type="term" value="P:positive regulation of transcription by RNA polymerase II"/>
    <property type="evidence" value="ECO:0007669"/>
    <property type="project" value="TreeGrafter"/>
</dbReference>
<keyword evidence="5 11" id="KW-0805">Transcription regulation</keyword>
<organism evidence="16 17">
    <name type="scientific">Golovinomyces cichoracearum</name>
    <dbReference type="NCBI Taxonomy" id="62708"/>
    <lineage>
        <taxon>Eukaryota</taxon>
        <taxon>Fungi</taxon>
        <taxon>Dikarya</taxon>
        <taxon>Ascomycota</taxon>
        <taxon>Pezizomycotina</taxon>
        <taxon>Leotiomycetes</taxon>
        <taxon>Erysiphales</taxon>
        <taxon>Erysiphaceae</taxon>
        <taxon>Golovinomyces</taxon>
    </lineage>
</organism>